<feature type="transmembrane region" description="Helical" evidence="4">
    <location>
        <begin position="65"/>
        <end position="86"/>
    </location>
</feature>
<dbReference type="SUPFAM" id="SSF103473">
    <property type="entry name" value="MFS general substrate transporter"/>
    <property type="match status" value="1"/>
</dbReference>
<keyword evidence="4" id="KW-0812">Transmembrane</keyword>
<feature type="transmembrane region" description="Helical" evidence="4">
    <location>
        <begin position="107"/>
        <end position="126"/>
    </location>
</feature>
<keyword evidence="6" id="KW-1185">Reference proteome</keyword>
<dbReference type="PANTHER" id="PTHR11360:SF284">
    <property type="entry name" value="EG:103B4.3 PROTEIN-RELATED"/>
    <property type="match status" value="1"/>
</dbReference>
<feature type="transmembrane region" description="Helical" evidence="4">
    <location>
        <begin position="161"/>
        <end position="185"/>
    </location>
</feature>
<name>A0A139AEV1_GONPJ</name>
<dbReference type="Pfam" id="PF07690">
    <property type="entry name" value="MFS_1"/>
    <property type="match status" value="1"/>
</dbReference>
<dbReference type="PANTHER" id="PTHR11360">
    <property type="entry name" value="MONOCARBOXYLATE TRANSPORTER"/>
    <property type="match status" value="1"/>
</dbReference>
<reference evidence="5 6" key="1">
    <citation type="journal article" date="2015" name="Genome Biol. Evol.">
        <title>Phylogenomic analyses indicate that early fungi evolved digesting cell walls of algal ancestors of land plants.</title>
        <authorList>
            <person name="Chang Y."/>
            <person name="Wang S."/>
            <person name="Sekimoto S."/>
            <person name="Aerts A.L."/>
            <person name="Choi C."/>
            <person name="Clum A."/>
            <person name="LaButti K.M."/>
            <person name="Lindquist E.A."/>
            <person name="Yee Ngan C."/>
            <person name="Ohm R.A."/>
            <person name="Salamov A.A."/>
            <person name="Grigoriev I.V."/>
            <person name="Spatafora J.W."/>
            <person name="Berbee M.L."/>
        </authorList>
    </citation>
    <scope>NUCLEOTIDE SEQUENCE [LARGE SCALE GENOMIC DNA]</scope>
    <source>
        <strain evidence="5 6">JEL478</strain>
    </source>
</reference>
<evidence type="ECO:0000256" key="3">
    <source>
        <dbReference type="SAM" id="MobiDB-lite"/>
    </source>
</evidence>
<evidence type="ECO:0000313" key="5">
    <source>
        <dbReference type="EMBL" id="KXS15280.1"/>
    </source>
</evidence>
<feature type="region of interest" description="Disordered" evidence="3">
    <location>
        <begin position="1"/>
        <end position="23"/>
    </location>
</feature>
<proteinExistence type="inferred from homology"/>
<dbReference type="InterPro" id="IPR050327">
    <property type="entry name" value="Proton-linked_MCT"/>
</dbReference>
<dbReference type="Proteomes" id="UP000070544">
    <property type="component" value="Unassembled WGS sequence"/>
</dbReference>
<evidence type="ECO:0000256" key="2">
    <source>
        <dbReference type="ARBA" id="ARBA00006727"/>
    </source>
</evidence>
<protein>
    <submittedName>
        <fullName evidence="5">MFS general substrate transporter</fullName>
    </submittedName>
</protein>
<evidence type="ECO:0000256" key="1">
    <source>
        <dbReference type="ARBA" id="ARBA00004141"/>
    </source>
</evidence>
<dbReference type="GO" id="GO:0016020">
    <property type="term" value="C:membrane"/>
    <property type="evidence" value="ECO:0007669"/>
    <property type="project" value="UniProtKB-SubCell"/>
</dbReference>
<feature type="compositionally biased region" description="Polar residues" evidence="3">
    <location>
        <begin position="9"/>
        <end position="23"/>
    </location>
</feature>
<evidence type="ECO:0000256" key="4">
    <source>
        <dbReference type="SAM" id="Phobius"/>
    </source>
</evidence>
<feature type="transmembrane region" description="Helical" evidence="4">
    <location>
        <begin position="36"/>
        <end position="53"/>
    </location>
</feature>
<dbReference type="OrthoDB" id="2213137at2759"/>
<comment type="similarity">
    <text evidence="2">Belongs to the major facilitator superfamily. Monocarboxylate porter (TC 2.A.1.13) family.</text>
</comment>
<sequence length="209" mass="22331">MAVRRTASKQDTAQDATTPSSPSSLRMFSNLLRNPLFVLIFASPMLCGWSFFAPQSYVPQALADGGYSSSVGAGMVAAIGGVNMIGRVFQGHLLGTLNSHLFEQPHLRITGLSALVFWLSGPTHIVTVSLMAFFWGYANGGVIVALPIVAGTYFPPEHAGLVTGALFSGFFIPDMVGPIVAGAIVDAYTHKPLIVPLQSQFEWERCGNR</sequence>
<keyword evidence="4" id="KW-0472">Membrane</keyword>
<keyword evidence="4" id="KW-1133">Transmembrane helix</keyword>
<dbReference type="GO" id="GO:0022857">
    <property type="term" value="F:transmembrane transporter activity"/>
    <property type="evidence" value="ECO:0007669"/>
    <property type="project" value="InterPro"/>
</dbReference>
<dbReference type="EMBL" id="KQ965763">
    <property type="protein sequence ID" value="KXS15280.1"/>
    <property type="molecule type" value="Genomic_DNA"/>
</dbReference>
<gene>
    <name evidence="5" type="ORF">M427DRAFT_32494</name>
</gene>
<dbReference type="InterPro" id="IPR011701">
    <property type="entry name" value="MFS"/>
</dbReference>
<dbReference type="InterPro" id="IPR036259">
    <property type="entry name" value="MFS_trans_sf"/>
</dbReference>
<comment type="subcellular location">
    <subcellularLocation>
        <location evidence="1">Membrane</location>
        <topology evidence="1">Multi-pass membrane protein</topology>
    </subcellularLocation>
</comment>
<organism evidence="5 6">
    <name type="scientific">Gonapodya prolifera (strain JEL478)</name>
    <name type="common">Monoblepharis prolifera</name>
    <dbReference type="NCBI Taxonomy" id="1344416"/>
    <lineage>
        <taxon>Eukaryota</taxon>
        <taxon>Fungi</taxon>
        <taxon>Fungi incertae sedis</taxon>
        <taxon>Chytridiomycota</taxon>
        <taxon>Chytridiomycota incertae sedis</taxon>
        <taxon>Monoblepharidomycetes</taxon>
        <taxon>Monoblepharidales</taxon>
        <taxon>Gonapodyaceae</taxon>
        <taxon>Gonapodya</taxon>
    </lineage>
</organism>
<dbReference type="Gene3D" id="1.20.1250.20">
    <property type="entry name" value="MFS general substrate transporter like domains"/>
    <property type="match status" value="1"/>
</dbReference>
<dbReference type="AlphaFoldDB" id="A0A139AEV1"/>
<accession>A0A139AEV1</accession>
<evidence type="ECO:0000313" key="6">
    <source>
        <dbReference type="Proteomes" id="UP000070544"/>
    </source>
</evidence>